<gene>
    <name evidence="1" type="ORF">SPELUC_LOCUS9036</name>
</gene>
<evidence type="ECO:0000313" key="1">
    <source>
        <dbReference type="EMBL" id="CAG8654351.1"/>
    </source>
</evidence>
<evidence type="ECO:0000313" key="2">
    <source>
        <dbReference type="Proteomes" id="UP000789366"/>
    </source>
</evidence>
<comment type="caution">
    <text evidence="1">The sequence shown here is derived from an EMBL/GenBank/DDBJ whole genome shotgun (WGS) entry which is preliminary data.</text>
</comment>
<dbReference type="EMBL" id="CAJVPW010014498">
    <property type="protein sequence ID" value="CAG8654351.1"/>
    <property type="molecule type" value="Genomic_DNA"/>
</dbReference>
<dbReference type="Proteomes" id="UP000789366">
    <property type="component" value="Unassembled WGS sequence"/>
</dbReference>
<reference evidence="1" key="1">
    <citation type="submission" date="2021-06" db="EMBL/GenBank/DDBJ databases">
        <authorList>
            <person name="Kallberg Y."/>
            <person name="Tangrot J."/>
            <person name="Rosling A."/>
        </authorList>
    </citation>
    <scope>NUCLEOTIDE SEQUENCE</scope>
    <source>
        <strain evidence="1">28 12/20/2015</strain>
    </source>
</reference>
<protein>
    <submittedName>
        <fullName evidence="1">13094_t:CDS:1</fullName>
    </submittedName>
</protein>
<accession>A0ACA9NGP0</accession>
<sequence>MSNILTVGAIQDIFDPNIRNPERPVLQIAKVIQSDYSHPRPQRLKVAFSDGCELTQGIIPVNLVERVSGDIKKGQLLRLTHYNCIIKDSLESQETRKIIIVINYEMANSGLYQIFSNLSRVKTTKRTSPHNKSSFTSGPSYTIGEEFFPINALSPYFNTWKIEAVVGTKTDKKTWTNDHGSGEWFAIVLFDSSGEIRATAFEHADSFYNQLQVGKLYSISGAKIRTANKKYSTVKNDYELILGRGTIITEVFNKDSHGFIPFNFVKIVDLIEYEKNDIVDVIGIVIKVSDIQEITTRTTRKNVNKRSITIVDQSKYQITLSLWGLQSEKFNSSILNHIIACKNVRVVEFQGRNLSAIFDSTIIIDPNIQETNELRDWYNSHGIYSKFTSLNTSSSTVQYVDDIKTLDQIKYEKLGEGNNFDYFSTLVTVLDIKKGNISYPACPTCSKKVIENDNECICEKCSRSYPKPEHRYIMSAVVADFTGNVMLRFFNDTALSIMNCEAKELIRLEAEDRDNYDAIFEKARFKSYIIKCRAKTETYEGRSTIRRSAMSVIKIDYARRAKRLYQLINEMEDSFLS</sequence>
<proteinExistence type="predicted"/>
<organism evidence="1 2">
    <name type="scientific">Cetraspora pellucida</name>
    <dbReference type="NCBI Taxonomy" id="1433469"/>
    <lineage>
        <taxon>Eukaryota</taxon>
        <taxon>Fungi</taxon>
        <taxon>Fungi incertae sedis</taxon>
        <taxon>Mucoromycota</taxon>
        <taxon>Glomeromycotina</taxon>
        <taxon>Glomeromycetes</taxon>
        <taxon>Diversisporales</taxon>
        <taxon>Gigasporaceae</taxon>
        <taxon>Cetraspora</taxon>
    </lineage>
</organism>
<name>A0ACA9NGP0_9GLOM</name>
<keyword evidence="2" id="KW-1185">Reference proteome</keyword>